<evidence type="ECO:0000256" key="1">
    <source>
        <dbReference type="ARBA" id="ARBA00022741"/>
    </source>
</evidence>
<sequence length="430" mass="48339">MGSEIDDKKRRTDDGHHGHSHGYSDAHRTRSRLPVTVLTGYLGAGKTTLLNYILREQNDKKLAVIENEIGEVSIDDALVENKHQDMAEELVLLDNGCICCTVRGDLIQTLHKIGAKYVSGGAHLDGVLIELTGMADPAPVVQTFIVDDDVKRCFYVDNVVTLVDAKHAIEKLDESKGDPEKGTACAQIAFSSTVLLNKIDLVDGAHLDKVRMRIKELNAAAEIIPCQQSQAPMDKLFNVGAFNLEKVLDEQYMDEEEFRRFYQPKMDRSVSNVGVRCEGAVMMFAFQRFLDRYLSTEEQAKDFLRVKAVLNVAGSQDKFVLQCVHMLRNQGFTKPWAPGEKRENRIIFIGRAMQPRRQELTEGFKACLATQPLRFPVNTPIFAKVGAGDNDWMRGVVIAHWNECNAYRLRLEDGDEVHAPLDLDFFVKKA</sequence>
<feature type="domain" description="CobW C-terminal" evidence="8">
    <location>
        <begin position="276"/>
        <end position="368"/>
    </location>
</feature>
<dbReference type="AlphaFoldDB" id="A0A812SI09"/>
<evidence type="ECO:0000256" key="6">
    <source>
        <dbReference type="SAM" id="MobiDB-lite"/>
    </source>
</evidence>
<dbReference type="InterPro" id="IPR003495">
    <property type="entry name" value="CobW/HypB/UreG_nucleotide-bd"/>
</dbReference>
<evidence type="ECO:0000259" key="8">
    <source>
        <dbReference type="Pfam" id="PF07683"/>
    </source>
</evidence>
<dbReference type="GO" id="GO:0000166">
    <property type="term" value="F:nucleotide binding"/>
    <property type="evidence" value="ECO:0007669"/>
    <property type="project" value="UniProtKB-KW"/>
</dbReference>
<comment type="caution">
    <text evidence="9">The sequence shown here is derived from an EMBL/GenBank/DDBJ whole genome shotgun (WGS) entry which is preliminary data.</text>
</comment>
<feature type="domain" description="CobW/HypB/UreG nucleotide-binding" evidence="7">
    <location>
        <begin position="34"/>
        <end position="224"/>
    </location>
</feature>
<comment type="similarity">
    <text evidence="4">Belongs to the SIMIBI class G3E GTPase family. ZNG1 subfamily.</text>
</comment>
<dbReference type="Gene3D" id="3.40.50.300">
    <property type="entry name" value="P-loop containing nucleotide triphosphate hydrolases"/>
    <property type="match status" value="1"/>
</dbReference>
<evidence type="ECO:0000313" key="9">
    <source>
        <dbReference type="EMBL" id="CAE7475921.1"/>
    </source>
</evidence>
<dbReference type="Pfam" id="PF07683">
    <property type="entry name" value="CobW_C"/>
    <property type="match status" value="1"/>
</dbReference>
<dbReference type="Proteomes" id="UP000604046">
    <property type="component" value="Unassembled WGS sequence"/>
</dbReference>
<dbReference type="InterPro" id="IPR036627">
    <property type="entry name" value="CobW-likC_sf"/>
</dbReference>
<evidence type="ECO:0000256" key="5">
    <source>
        <dbReference type="ARBA" id="ARBA00049117"/>
    </source>
</evidence>
<dbReference type="SUPFAM" id="SSF52540">
    <property type="entry name" value="P-loop containing nucleoside triphosphate hydrolases"/>
    <property type="match status" value="1"/>
</dbReference>
<feature type="region of interest" description="Disordered" evidence="6">
    <location>
        <begin position="1"/>
        <end position="28"/>
    </location>
</feature>
<proteinExistence type="inferred from homology"/>
<evidence type="ECO:0000256" key="2">
    <source>
        <dbReference type="ARBA" id="ARBA00022801"/>
    </source>
</evidence>
<evidence type="ECO:0000256" key="4">
    <source>
        <dbReference type="ARBA" id="ARBA00034320"/>
    </source>
</evidence>
<protein>
    <submittedName>
        <fullName evidence="9">CBWD5 protein</fullName>
    </submittedName>
</protein>
<keyword evidence="2" id="KW-0378">Hydrolase</keyword>
<evidence type="ECO:0000256" key="3">
    <source>
        <dbReference type="ARBA" id="ARBA00023186"/>
    </source>
</evidence>
<dbReference type="PANTHER" id="PTHR13748">
    <property type="entry name" value="COBW-RELATED"/>
    <property type="match status" value="1"/>
</dbReference>
<dbReference type="PANTHER" id="PTHR13748:SF70">
    <property type="entry name" value="COBW_HYPB_UREG NUCLEOTIDE-BINDING DOMAIN-CONTAINING PROTEIN"/>
    <property type="match status" value="1"/>
</dbReference>
<comment type="catalytic activity">
    <reaction evidence="5">
        <text>GTP + H2O = GDP + phosphate + H(+)</text>
        <dbReference type="Rhea" id="RHEA:19669"/>
        <dbReference type="ChEBI" id="CHEBI:15377"/>
        <dbReference type="ChEBI" id="CHEBI:15378"/>
        <dbReference type="ChEBI" id="CHEBI:37565"/>
        <dbReference type="ChEBI" id="CHEBI:43474"/>
        <dbReference type="ChEBI" id="CHEBI:58189"/>
    </reaction>
    <physiologicalReaction direction="left-to-right" evidence="5">
        <dbReference type="Rhea" id="RHEA:19670"/>
    </physiologicalReaction>
</comment>
<accession>A0A812SI09</accession>
<dbReference type="Gene3D" id="3.30.1220.10">
    <property type="entry name" value="CobW-like, C-terminal domain"/>
    <property type="match status" value="1"/>
</dbReference>
<keyword evidence="1" id="KW-0547">Nucleotide-binding</keyword>
<dbReference type="GO" id="GO:0016787">
    <property type="term" value="F:hydrolase activity"/>
    <property type="evidence" value="ECO:0007669"/>
    <property type="project" value="UniProtKB-KW"/>
</dbReference>
<dbReference type="InterPro" id="IPR011629">
    <property type="entry name" value="CobW-like_C"/>
</dbReference>
<dbReference type="InterPro" id="IPR027417">
    <property type="entry name" value="P-loop_NTPase"/>
</dbReference>
<evidence type="ECO:0000259" key="7">
    <source>
        <dbReference type="Pfam" id="PF02492"/>
    </source>
</evidence>
<gene>
    <name evidence="9" type="primary">CBWD5</name>
    <name evidence="9" type="ORF">SNAT2548_LOCUS26733</name>
</gene>
<name>A0A812SI09_9DINO</name>
<dbReference type="OrthoDB" id="258627at2759"/>
<dbReference type="CDD" id="cd03112">
    <property type="entry name" value="CobW-like"/>
    <property type="match status" value="1"/>
</dbReference>
<dbReference type="InterPro" id="IPR051316">
    <property type="entry name" value="Zinc-reg_GTPase_activator"/>
</dbReference>
<evidence type="ECO:0000313" key="10">
    <source>
        <dbReference type="Proteomes" id="UP000604046"/>
    </source>
</evidence>
<organism evidence="9 10">
    <name type="scientific">Symbiodinium natans</name>
    <dbReference type="NCBI Taxonomy" id="878477"/>
    <lineage>
        <taxon>Eukaryota</taxon>
        <taxon>Sar</taxon>
        <taxon>Alveolata</taxon>
        <taxon>Dinophyceae</taxon>
        <taxon>Suessiales</taxon>
        <taxon>Symbiodiniaceae</taxon>
        <taxon>Symbiodinium</taxon>
    </lineage>
</organism>
<keyword evidence="10" id="KW-1185">Reference proteome</keyword>
<keyword evidence="3" id="KW-0143">Chaperone</keyword>
<dbReference type="SUPFAM" id="SSF90002">
    <property type="entry name" value="Hypothetical protein YjiA, C-terminal domain"/>
    <property type="match status" value="1"/>
</dbReference>
<dbReference type="Pfam" id="PF02492">
    <property type="entry name" value="cobW"/>
    <property type="match status" value="1"/>
</dbReference>
<dbReference type="GO" id="GO:0005737">
    <property type="term" value="C:cytoplasm"/>
    <property type="evidence" value="ECO:0007669"/>
    <property type="project" value="TreeGrafter"/>
</dbReference>
<reference evidence="9" key="1">
    <citation type="submission" date="2021-02" db="EMBL/GenBank/DDBJ databases">
        <authorList>
            <person name="Dougan E. K."/>
            <person name="Rhodes N."/>
            <person name="Thang M."/>
            <person name="Chan C."/>
        </authorList>
    </citation>
    <scope>NUCLEOTIDE SEQUENCE</scope>
</reference>
<dbReference type="EMBL" id="CAJNDS010002440">
    <property type="protein sequence ID" value="CAE7475921.1"/>
    <property type="molecule type" value="Genomic_DNA"/>
</dbReference>